<dbReference type="Pfam" id="PF11790">
    <property type="entry name" value="Glyco_hydro_cc"/>
    <property type="match status" value="1"/>
</dbReference>
<dbReference type="InterPro" id="IPR017853">
    <property type="entry name" value="GH"/>
</dbReference>
<gene>
    <name evidence="3" type="ORF">CDEB00056_LOCUS21671</name>
</gene>
<feature type="chain" id="PRO_5030572520" description="Asl1-like glycosyl hydrolase catalytic domain-containing protein" evidence="1">
    <location>
        <begin position="27"/>
        <end position="606"/>
    </location>
</feature>
<name>A0A7S3QGV0_9STRA</name>
<dbReference type="Gene3D" id="3.20.20.80">
    <property type="entry name" value="Glycosidases"/>
    <property type="match status" value="1"/>
</dbReference>
<keyword evidence="1" id="KW-0732">Signal</keyword>
<feature type="signal peptide" evidence="1">
    <location>
        <begin position="1"/>
        <end position="26"/>
    </location>
</feature>
<evidence type="ECO:0000256" key="1">
    <source>
        <dbReference type="SAM" id="SignalP"/>
    </source>
</evidence>
<sequence>MRTSRSAFLLCTCAFLSNSKLASVTAESANSTFQQEDGNNDPSIGIAIDNKNITESPITAAPHTSATNNPLAGDSSPAFATTGTCSNDKSFRIIRKNGTADWCKWLEHRKKGARRRWCDKWNNDRLVKEACALSCGECSNDTPVQPPPVANSSKRGLIIGMRESERNVNHFKDSVSWFYNYSQWPSHWEGKWADANGIEFVPTIHKAYLTNRDLSPWCFFNSTQPTCSKQDAINTIRASINDRTNNGVAPRYLMGFNEMYNDPPPIDLTPAEAAIFWGKYVQPAAVANGLILVSPTTSNKDKGIKWFADFLKQCYDRRFQTDPCDIEIIKRFAVHEYMCYSDLFEEGYGGGSSELITGLAQQLGNYGGKNDWLAYLRNRDLWVTETNCFWESDAPHHDSKEQCLRATGQKWQTHGSGHLAKMNKMANVERYAWWTVWNIQTKPNYLTYRNGQLTPIGKAYLSPGNPKVDCEFPGVKLYARDATLTGTAELFTCKSTGTQMIRRGGRFTGKDGTVAFTVNVPSWGNYAINVSYLTVGARNLNVSVNNGRPGYYTFRSTSSSWCWGEGGASTVVPLELTGLRAGINTITFGSSMTSMMPLIEWISVVV</sequence>
<proteinExistence type="predicted"/>
<dbReference type="EMBL" id="HBIO01028234">
    <property type="protein sequence ID" value="CAE0476818.1"/>
    <property type="molecule type" value="Transcribed_RNA"/>
</dbReference>
<feature type="domain" description="Asl1-like glycosyl hydrolase catalytic" evidence="2">
    <location>
        <begin position="162"/>
        <end position="460"/>
    </location>
</feature>
<dbReference type="Gene3D" id="2.60.120.260">
    <property type="entry name" value="Galactose-binding domain-like"/>
    <property type="match status" value="1"/>
</dbReference>
<evidence type="ECO:0000313" key="3">
    <source>
        <dbReference type="EMBL" id="CAE0476818.1"/>
    </source>
</evidence>
<accession>A0A7S3QGV0</accession>
<dbReference type="GO" id="GO:0071966">
    <property type="term" value="P:fungal-type cell wall polysaccharide metabolic process"/>
    <property type="evidence" value="ECO:0007669"/>
    <property type="project" value="TreeGrafter"/>
</dbReference>
<dbReference type="InterPro" id="IPR053183">
    <property type="entry name" value="ASL1"/>
</dbReference>
<dbReference type="InterPro" id="IPR024655">
    <property type="entry name" value="Asl1_glyco_hydro_catalytic"/>
</dbReference>
<evidence type="ECO:0000259" key="2">
    <source>
        <dbReference type="Pfam" id="PF11790"/>
    </source>
</evidence>
<dbReference type="PANTHER" id="PTHR34154">
    <property type="entry name" value="ALKALI-SENSITIVE LINKAGE PROTEIN 1"/>
    <property type="match status" value="1"/>
</dbReference>
<dbReference type="PANTHER" id="PTHR34154:SF3">
    <property type="entry name" value="ALKALI-SENSITIVE LINKAGE PROTEIN 1"/>
    <property type="match status" value="1"/>
</dbReference>
<organism evidence="3">
    <name type="scientific">Chaetoceros debilis</name>
    <dbReference type="NCBI Taxonomy" id="122233"/>
    <lineage>
        <taxon>Eukaryota</taxon>
        <taxon>Sar</taxon>
        <taxon>Stramenopiles</taxon>
        <taxon>Ochrophyta</taxon>
        <taxon>Bacillariophyta</taxon>
        <taxon>Coscinodiscophyceae</taxon>
        <taxon>Chaetocerotophycidae</taxon>
        <taxon>Chaetocerotales</taxon>
        <taxon>Chaetocerotaceae</taxon>
        <taxon>Chaetoceros</taxon>
    </lineage>
</organism>
<protein>
    <recommendedName>
        <fullName evidence="2">Asl1-like glycosyl hydrolase catalytic domain-containing protein</fullName>
    </recommendedName>
</protein>
<dbReference type="AlphaFoldDB" id="A0A7S3QGV0"/>
<dbReference type="SUPFAM" id="SSF51445">
    <property type="entry name" value="(Trans)glycosidases"/>
    <property type="match status" value="1"/>
</dbReference>
<reference evidence="3" key="1">
    <citation type="submission" date="2021-01" db="EMBL/GenBank/DDBJ databases">
        <authorList>
            <person name="Corre E."/>
            <person name="Pelletier E."/>
            <person name="Niang G."/>
            <person name="Scheremetjew M."/>
            <person name="Finn R."/>
            <person name="Kale V."/>
            <person name="Holt S."/>
            <person name="Cochrane G."/>
            <person name="Meng A."/>
            <person name="Brown T."/>
            <person name="Cohen L."/>
        </authorList>
    </citation>
    <scope>NUCLEOTIDE SEQUENCE</scope>
    <source>
        <strain evidence="3">MM31A-1</strain>
    </source>
</reference>